<keyword evidence="4 6" id="KW-0975">Bacterial flagellum</keyword>
<comment type="similarity">
    <text evidence="2">Belongs to the flagella basal body rod proteins family.</text>
</comment>
<evidence type="ECO:0000256" key="1">
    <source>
        <dbReference type="ARBA" id="ARBA00004117"/>
    </source>
</evidence>
<evidence type="ECO:0000259" key="7">
    <source>
        <dbReference type="Pfam" id="PF00460"/>
    </source>
</evidence>
<comment type="caution">
    <text evidence="9">The sequence shown here is derived from an EMBL/GenBank/DDBJ whole genome shotgun (WGS) entry which is preliminary data.</text>
</comment>
<sequence>MRLTNGFDASASALTAQRLRMDIISSNIANATTTRGKKVGDTWLPYQRKMVVMEPRQSQFAQMLNQEIQGEAPGNGVRVSRIIEDQAPFKSVYDPSHPDADENGNVWLPNVDIAKEMVDMISATRAYEANVTALNASKSMIMKALEIGR</sequence>
<dbReference type="InterPro" id="IPR006299">
    <property type="entry name" value="FlgC"/>
</dbReference>
<evidence type="ECO:0000313" key="10">
    <source>
        <dbReference type="Proteomes" id="UP001597497"/>
    </source>
</evidence>
<evidence type="ECO:0000256" key="2">
    <source>
        <dbReference type="ARBA" id="ARBA00009677"/>
    </source>
</evidence>
<evidence type="ECO:0000256" key="6">
    <source>
        <dbReference type="RuleBase" id="RU362062"/>
    </source>
</evidence>
<dbReference type="RefSeq" id="WP_379927450.1">
    <property type="nucleotide sequence ID" value="NZ_JBHUMM010000001.1"/>
</dbReference>
<evidence type="ECO:0000256" key="5">
    <source>
        <dbReference type="ARBA" id="ARBA00025933"/>
    </source>
</evidence>
<keyword evidence="9" id="KW-0969">Cilium</keyword>
<dbReference type="InterPro" id="IPR001444">
    <property type="entry name" value="Flag_bb_rod_N"/>
</dbReference>
<dbReference type="InterPro" id="IPR010930">
    <property type="entry name" value="Flg_bb/hook_C_dom"/>
</dbReference>
<dbReference type="EMBL" id="JBHUMM010000001">
    <property type="protein sequence ID" value="MFD2670108.1"/>
    <property type="molecule type" value="Genomic_DNA"/>
</dbReference>
<reference evidence="10" key="1">
    <citation type="journal article" date="2019" name="Int. J. Syst. Evol. Microbiol.">
        <title>The Global Catalogue of Microorganisms (GCM) 10K type strain sequencing project: providing services to taxonomists for standard genome sequencing and annotation.</title>
        <authorList>
            <consortium name="The Broad Institute Genomics Platform"/>
            <consortium name="The Broad Institute Genome Sequencing Center for Infectious Disease"/>
            <person name="Wu L."/>
            <person name="Ma J."/>
        </authorList>
    </citation>
    <scope>NUCLEOTIDE SEQUENCE [LARGE SCALE GENOMIC DNA]</scope>
    <source>
        <strain evidence="10">KCTC 33676</strain>
    </source>
</reference>
<comment type="subcellular location">
    <subcellularLocation>
        <location evidence="1 6">Bacterial flagellum basal body</location>
    </subcellularLocation>
</comment>
<dbReference type="Pfam" id="PF06429">
    <property type="entry name" value="Flg_bbr_C"/>
    <property type="match status" value="1"/>
</dbReference>
<dbReference type="NCBIfam" id="TIGR01395">
    <property type="entry name" value="FlgC"/>
    <property type="match status" value="1"/>
</dbReference>
<organism evidence="9 10">
    <name type="scientific">Marinicrinis sediminis</name>
    <dbReference type="NCBI Taxonomy" id="1652465"/>
    <lineage>
        <taxon>Bacteria</taxon>
        <taxon>Bacillati</taxon>
        <taxon>Bacillota</taxon>
        <taxon>Bacilli</taxon>
        <taxon>Bacillales</taxon>
        <taxon>Paenibacillaceae</taxon>
    </lineage>
</organism>
<comment type="subunit">
    <text evidence="5 6">The basal body constitutes a major portion of the flagellar organelle and consists of four rings (L,P,S, and M) mounted on a central rod. The rod consists of about 26 subunits of FlgG in the distal portion, and FlgB, FlgC and FlgF are thought to build up the proximal portion of the rod with about 6 subunits each.</text>
</comment>
<evidence type="ECO:0000256" key="3">
    <source>
        <dbReference type="ARBA" id="ARBA00017941"/>
    </source>
</evidence>
<keyword evidence="10" id="KW-1185">Reference proteome</keyword>
<evidence type="ECO:0000313" key="9">
    <source>
        <dbReference type="EMBL" id="MFD2670108.1"/>
    </source>
</evidence>
<dbReference type="Proteomes" id="UP001597497">
    <property type="component" value="Unassembled WGS sequence"/>
</dbReference>
<accession>A0ABW5R516</accession>
<keyword evidence="9" id="KW-0282">Flagellum</keyword>
<evidence type="ECO:0000259" key="8">
    <source>
        <dbReference type="Pfam" id="PF06429"/>
    </source>
</evidence>
<dbReference type="PANTHER" id="PTHR30435">
    <property type="entry name" value="FLAGELLAR PROTEIN"/>
    <property type="match status" value="1"/>
</dbReference>
<dbReference type="Pfam" id="PF00460">
    <property type="entry name" value="Flg_bb_rod"/>
    <property type="match status" value="1"/>
</dbReference>
<feature type="domain" description="Flagellar basal body rod protein N-terminal" evidence="7">
    <location>
        <begin position="8"/>
        <end position="35"/>
    </location>
</feature>
<keyword evidence="9" id="KW-0966">Cell projection</keyword>
<gene>
    <name evidence="9" type="primary">flgC</name>
    <name evidence="9" type="ORF">ACFSUC_00625</name>
</gene>
<protein>
    <recommendedName>
        <fullName evidence="3 6">Flagellar basal-body rod protein FlgC</fullName>
    </recommendedName>
</protein>
<name>A0ABW5R516_9BACL</name>
<dbReference type="PANTHER" id="PTHR30435:SF2">
    <property type="entry name" value="FLAGELLAR BASAL-BODY ROD PROTEIN FLGC"/>
    <property type="match status" value="1"/>
</dbReference>
<feature type="domain" description="Flagellar basal-body/hook protein C-terminal" evidence="8">
    <location>
        <begin position="103"/>
        <end position="146"/>
    </location>
</feature>
<proteinExistence type="inferred from homology"/>
<evidence type="ECO:0000256" key="4">
    <source>
        <dbReference type="ARBA" id="ARBA00023143"/>
    </source>
</evidence>